<proteinExistence type="predicted"/>
<dbReference type="EMBL" id="JAGHKO010000005">
    <property type="protein sequence ID" value="MBO9202795.1"/>
    <property type="molecule type" value="Genomic_DNA"/>
</dbReference>
<feature type="chain" id="PRO_5045443196" description="Lipoprotein" evidence="1">
    <location>
        <begin position="20"/>
        <end position="126"/>
    </location>
</feature>
<evidence type="ECO:0000313" key="2">
    <source>
        <dbReference type="EMBL" id="MBO9202795.1"/>
    </source>
</evidence>
<keyword evidence="3" id="KW-1185">Reference proteome</keyword>
<comment type="caution">
    <text evidence="2">The sequence shown here is derived from an EMBL/GenBank/DDBJ whole genome shotgun (WGS) entry which is preliminary data.</text>
</comment>
<dbReference type="Proteomes" id="UP000677244">
    <property type="component" value="Unassembled WGS sequence"/>
</dbReference>
<dbReference type="RefSeq" id="WP_209140848.1">
    <property type="nucleotide sequence ID" value="NZ_JAGHKO010000005.1"/>
</dbReference>
<gene>
    <name evidence="2" type="ORF">J7I42_21075</name>
</gene>
<protein>
    <recommendedName>
        <fullName evidence="4">Lipoprotein</fullName>
    </recommendedName>
</protein>
<sequence>MTRALIFVALSAVLCCASACGSKRTLLVKNVTERYDSIPVRVTINNRIVFNETVLKTKVSFDYYEREFSAGEDSICVDVELPTLKVRKQSCAEAAQGKLIVLSINETGNVPKISIAFFKKKFDEVY</sequence>
<reference evidence="2 3" key="1">
    <citation type="submission" date="2021-03" db="EMBL/GenBank/DDBJ databases">
        <title>Assistant Professor.</title>
        <authorList>
            <person name="Huq M.A."/>
        </authorList>
    </citation>
    <scope>NUCLEOTIDE SEQUENCE [LARGE SCALE GENOMIC DNA]</scope>
    <source>
        <strain evidence="2 3">MAH-29</strain>
    </source>
</reference>
<name>A0ABS3YZH3_9BACT</name>
<keyword evidence="1" id="KW-0732">Signal</keyword>
<evidence type="ECO:0000313" key="3">
    <source>
        <dbReference type="Proteomes" id="UP000677244"/>
    </source>
</evidence>
<accession>A0ABS3YZH3</accession>
<evidence type="ECO:0000256" key="1">
    <source>
        <dbReference type="SAM" id="SignalP"/>
    </source>
</evidence>
<organism evidence="2 3">
    <name type="scientific">Niastella soli</name>
    <dbReference type="NCBI Taxonomy" id="2821487"/>
    <lineage>
        <taxon>Bacteria</taxon>
        <taxon>Pseudomonadati</taxon>
        <taxon>Bacteroidota</taxon>
        <taxon>Chitinophagia</taxon>
        <taxon>Chitinophagales</taxon>
        <taxon>Chitinophagaceae</taxon>
        <taxon>Niastella</taxon>
    </lineage>
</organism>
<evidence type="ECO:0008006" key="4">
    <source>
        <dbReference type="Google" id="ProtNLM"/>
    </source>
</evidence>
<feature type="signal peptide" evidence="1">
    <location>
        <begin position="1"/>
        <end position="19"/>
    </location>
</feature>